<evidence type="ECO:0000313" key="6">
    <source>
        <dbReference type="RefSeq" id="XP_021837333.1"/>
    </source>
</evidence>
<reference evidence="5" key="1">
    <citation type="journal article" date="2021" name="Nat. Commun.">
        <title>Genomic analyses provide insights into spinach domestication and the genetic basis of agronomic traits.</title>
        <authorList>
            <person name="Cai X."/>
            <person name="Sun X."/>
            <person name="Xu C."/>
            <person name="Sun H."/>
            <person name="Wang X."/>
            <person name="Ge C."/>
            <person name="Zhang Z."/>
            <person name="Wang Q."/>
            <person name="Fei Z."/>
            <person name="Jiao C."/>
            <person name="Wang Q."/>
        </authorList>
    </citation>
    <scope>NUCLEOTIDE SEQUENCE [LARGE SCALE GENOMIC DNA]</scope>
    <source>
        <strain evidence="5">cv. Varoflay</strain>
    </source>
</reference>
<dbReference type="PANTHER" id="PTHR47933">
    <property type="entry name" value="PENTATRICOPEPTIDE REPEAT-CONTAINING PROTEIN 1, MITOCHONDRIAL"/>
    <property type="match status" value="1"/>
</dbReference>
<evidence type="ECO:0000313" key="10">
    <source>
        <dbReference type="RefSeq" id="XP_056686780.1"/>
    </source>
</evidence>
<dbReference type="RefSeq" id="XP_056686782.1">
    <property type="nucleotide sequence ID" value="XM_056830804.1"/>
</dbReference>
<protein>
    <submittedName>
        <fullName evidence="6 7">Pentatricopeptide repeat-containing protein At1g66345, mitochondrial</fullName>
    </submittedName>
</protein>
<feature type="repeat" description="PPR" evidence="3">
    <location>
        <begin position="442"/>
        <end position="476"/>
    </location>
</feature>
<keyword evidence="2" id="KW-0677">Repeat</keyword>
<feature type="repeat" description="PPR" evidence="3">
    <location>
        <begin position="337"/>
        <end position="371"/>
    </location>
</feature>
<dbReference type="RefSeq" id="XP_056686786.1">
    <property type="nucleotide sequence ID" value="XM_056830808.1"/>
</dbReference>
<evidence type="ECO:0000313" key="15">
    <source>
        <dbReference type="RefSeq" id="XP_056686785.1"/>
    </source>
</evidence>
<dbReference type="RefSeq" id="XP_056686794.1">
    <property type="nucleotide sequence ID" value="XM_056830816.1"/>
</dbReference>
<organism evidence="5 17">
    <name type="scientific">Spinacia oleracea</name>
    <name type="common">Spinach</name>
    <dbReference type="NCBI Taxonomy" id="3562"/>
    <lineage>
        <taxon>Eukaryota</taxon>
        <taxon>Viridiplantae</taxon>
        <taxon>Streptophyta</taxon>
        <taxon>Embryophyta</taxon>
        <taxon>Tracheophyta</taxon>
        <taxon>Spermatophyta</taxon>
        <taxon>Magnoliopsida</taxon>
        <taxon>eudicotyledons</taxon>
        <taxon>Gunneridae</taxon>
        <taxon>Pentapetalae</taxon>
        <taxon>Caryophyllales</taxon>
        <taxon>Chenopodiaceae</taxon>
        <taxon>Chenopodioideae</taxon>
        <taxon>Anserineae</taxon>
        <taxon>Spinacia</taxon>
    </lineage>
</organism>
<dbReference type="PROSITE" id="PS51375">
    <property type="entry name" value="PPR"/>
    <property type="match status" value="7"/>
</dbReference>
<evidence type="ECO:0000313" key="13">
    <source>
        <dbReference type="RefSeq" id="XP_056686783.1"/>
    </source>
</evidence>
<sequence length="561" mass="63822">MVSILRHSIPAVTNLFLSIGKPTKRLLSHRLVADDPKHTVASSVCDSLRKGLNWDTLSRKYGSVNLDDLIIERVLLEFKEPIEAKRALSFFHWAAHNNKLGHGLKHYCIIIQILARARLVNDARSLLESILMRNGENEVNCSLRFPVVDMLLNTYKVTNSCSFVFDLMVQSYSKLRMYSAAFDVCCYLDERGFSLSLVTFNTLLHVIQKSPDDSNLIWEVYGHMIQKRINPNDATVKIMINALCKAGELQKYMNIIGRVHGKGCSPMVTVNTSLVFRMLGEGRIEKGLVLLKRMLQNKLLLDDVSYSLVVYARLRSGELNLAREVYEQMLSSGFLPNSFVYTLFIEGYCEKGMVEEALNLMDEMVNMGLKPYDDTYNSLIVACARIGASVDSFRLCEEMTEKGLLPSTSAFNEMVGKLCESGNMKQSNDMLTVLMEKGYLPDETTFLHLIDGYGREKNIQEALKLYYEMEFRSISPGLPILTSLIRTLCKCRKLEEADKYLAIMKRRSLSLTVCIYKPLISAHLENGNKERAHHLYNEMIQRGVKLNQPMPPDFFSEDLDS</sequence>
<evidence type="ECO:0000313" key="16">
    <source>
        <dbReference type="RefSeq" id="XP_056686786.1"/>
    </source>
</evidence>
<dbReference type="GO" id="GO:0003729">
    <property type="term" value="F:mRNA binding"/>
    <property type="evidence" value="ECO:0000318"/>
    <property type="project" value="GO_Central"/>
</dbReference>
<dbReference type="RefSeq" id="XP_056686791.1">
    <property type="nucleotide sequence ID" value="XM_056830813.1"/>
</dbReference>
<dbReference type="PANTHER" id="PTHR47933:SF23">
    <property type="entry name" value="OS02G0468500 PROTEIN"/>
    <property type="match status" value="1"/>
</dbReference>
<dbReference type="RefSeq" id="XP_056686784.1">
    <property type="nucleotide sequence ID" value="XM_056830806.1"/>
</dbReference>
<evidence type="ECO:0000256" key="2">
    <source>
        <dbReference type="ARBA" id="ARBA00022737"/>
    </source>
</evidence>
<dbReference type="AlphaFoldDB" id="A0A9R0HV41"/>
<evidence type="ECO:0000256" key="3">
    <source>
        <dbReference type="PROSITE-ProRule" id="PRU00708"/>
    </source>
</evidence>
<dbReference type="InterPro" id="IPR002885">
    <property type="entry name" value="PPR_rpt"/>
</dbReference>
<dbReference type="RefSeq" id="XP_056686787.1">
    <property type="nucleotide sequence ID" value="XM_056830809.1"/>
</dbReference>
<evidence type="ECO:0000313" key="5">
    <source>
        <dbReference type="Proteomes" id="UP000813463"/>
    </source>
</evidence>
<dbReference type="Pfam" id="PF13812">
    <property type="entry name" value="PPR_3"/>
    <property type="match status" value="1"/>
</dbReference>
<evidence type="ECO:0000313" key="18">
    <source>
        <dbReference type="RefSeq" id="XP_056686788.1"/>
    </source>
</evidence>
<evidence type="ECO:0000313" key="12">
    <source>
        <dbReference type="RefSeq" id="XP_056686782.1"/>
    </source>
</evidence>
<dbReference type="InterPro" id="IPR051240">
    <property type="entry name" value="Mito_RNA-Proc/Resp"/>
</dbReference>
<evidence type="ECO:0000313" key="11">
    <source>
        <dbReference type="RefSeq" id="XP_056686781.1"/>
    </source>
</evidence>
<evidence type="ECO:0000313" key="14">
    <source>
        <dbReference type="RefSeq" id="XP_056686784.1"/>
    </source>
</evidence>
<keyword evidence="5" id="KW-1185">Reference proteome</keyword>
<evidence type="ECO:0000313" key="8">
    <source>
        <dbReference type="RefSeq" id="XP_056686778.1"/>
    </source>
</evidence>
<feature type="repeat" description="PPR" evidence="3">
    <location>
        <begin position="302"/>
        <end position="336"/>
    </location>
</feature>
<evidence type="ECO:0000313" key="24">
    <source>
        <dbReference type="RefSeq" id="XP_056686794.1"/>
    </source>
</evidence>
<evidence type="ECO:0000313" key="23">
    <source>
        <dbReference type="RefSeq" id="XP_056686793.1"/>
    </source>
</evidence>
<dbReference type="RefSeq" id="XP_056686778.1">
    <property type="nucleotide sequence ID" value="XM_056830800.1"/>
</dbReference>
<reference evidence="8 9" key="2">
    <citation type="submission" date="2025-05" db="UniProtKB">
        <authorList>
            <consortium name="RefSeq"/>
        </authorList>
    </citation>
    <scope>IDENTIFICATION</scope>
    <source>
        <tissue evidence="8 9">Leaf</tissue>
    </source>
</reference>
<dbReference type="RefSeq" id="XP_056686790.1">
    <property type="nucleotide sequence ID" value="XM_056830812.1"/>
</dbReference>
<dbReference type="RefSeq" id="XP_056686779.1">
    <property type="nucleotide sequence ID" value="XM_056830801.1"/>
</dbReference>
<evidence type="ECO:0000313" key="25">
    <source>
        <dbReference type="RefSeq" id="XP_056686795.1"/>
    </source>
</evidence>
<dbReference type="Pfam" id="PF13041">
    <property type="entry name" value="PPR_2"/>
    <property type="match status" value="1"/>
</dbReference>
<feature type="repeat" description="PPR" evidence="3">
    <location>
        <begin position="407"/>
        <end position="441"/>
    </location>
</feature>
<dbReference type="GeneID" id="110777043"/>
<evidence type="ECO:0000313" key="17">
    <source>
        <dbReference type="RefSeq" id="XP_056686787.1"/>
    </source>
</evidence>
<dbReference type="OrthoDB" id="185373at2759"/>
<dbReference type="RefSeq" id="XP_056686780.1">
    <property type="nucleotide sequence ID" value="XM_056830802.1"/>
</dbReference>
<evidence type="ECO:0000313" key="7">
    <source>
        <dbReference type="RefSeq" id="XP_021837336.1"/>
    </source>
</evidence>
<feature type="domain" description="Pentatricopeptide repeat-containing protein-mitochondrial" evidence="4">
    <location>
        <begin position="423"/>
        <end position="539"/>
    </location>
</feature>
<name>A0A9R0HV41_SPIOL</name>
<dbReference type="RefSeq" id="XP_056686789.1">
    <property type="nucleotide sequence ID" value="XM_056830811.1"/>
</dbReference>
<dbReference type="RefSeq" id="XP_056686792.1">
    <property type="nucleotide sequence ID" value="XM_056830814.1"/>
</dbReference>
<dbReference type="RefSeq" id="XP_056686781.1">
    <property type="nucleotide sequence ID" value="XM_056830803.1"/>
</dbReference>
<dbReference type="RefSeq" id="XP_056686788.1">
    <property type="nucleotide sequence ID" value="XM_056830810.1"/>
</dbReference>
<evidence type="ECO:0000313" key="21">
    <source>
        <dbReference type="RefSeq" id="XP_056686791.1"/>
    </source>
</evidence>
<dbReference type="RefSeq" id="XP_021837333.1">
    <property type="nucleotide sequence ID" value="XM_021981641.1"/>
</dbReference>
<proteinExistence type="inferred from homology"/>
<evidence type="ECO:0000313" key="22">
    <source>
        <dbReference type="RefSeq" id="XP_056686792.1"/>
    </source>
</evidence>
<evidence type="ECO:0000256" key="1">
    <source>
        <dbReference type="ARBA" id="ARBA00007626"/>
    </source>
</evidence>
<feature type="repeat" description="PPR" evidence="3">
    <location>
        <begin position="232"/>
        <end position="266"/>
    </location>
</feature>
<dbReference type="RefSeq" id="XP_056686785.1">
    <property type="nucleotide sequence ID" value="XM_056830807.1"/>
</dbReference>
<evidence type="ECO:0000313" key="9">
    <source>
        <dbReference type="RefSeq" id="XP_056686779.1"/>
    </source>
</evidence>
<evidence type="ECO:0000313" key="26">
    <source>
        <dbReference type="RefSeq" id="XP_056686796.1"/>
    </source>
</evidence>
<dbReference type="RefSeq" id="XP_021837336.1">
    <property type="nucleotide sequence ID" value="XM_021981644.1"/>
</dbReference>
<accession>A0A9R0HV41</accession>
<dbReference type="RefSeq" id="XP_056686793.1">
    <property type="nucleotide sequence ID" value="XM_056830815.1"/>
</dbReference>
<dbReference type="RefSeq" id="XP_056686783.1">
    <property type="nucleotide sequence ID" value="XM_056830805.1"/>
</dbReference>
<dbReference type="KEGG" id="soe:110777043"/>
<dbReference type="RefSeq" id="XP_056686796.1">
    <property type="nucleotide sequence ID" value="XM_056830818.1"/>
</dbReference>
<comment type="similarity">
    <text evidence="1">Belongs to the PPR family. P subfamily.</text>
</comment>
<dbReference type="InterPro" id="IPR011990">
    <property type="entry name" value="TPR-like_helical_dom_sf"/>
</dbReference>
<dbReference type="Proteomes" id="UP000813463">
    <property type="component" value="Chromosome 6"/>
</dbReference>
<dbReference type="Gene3D" id="1.25.40.10">
    <property type="entry name" value="Tetratricopeptide repeat domain"/>
    <property type="match status" value="4"/>
</dbReference>
<evidence type="ECO:0000313" key="19">
    <source>
        <dbReference type="RefSeq" id="XP_056686789.1"/>
    </source>
</evidence>
<dbReference type="Pfam" id="PF23276">
    <property type="entry name" value="TPR_24"/>
    <property type="match status" value="1"/>
</dbReference>
<dbReference type="RefSeq" id="XP_056686795.1">
    <property type="nucleotide sequence ID" value="XM_056830817.1"/>
</dbReference>
<dbReference type="InterPro" id="IPR057027">
    <property type="entry name" value="TPR_mt"/>
</dbReference>
<evidence type="ECO:0000259" key="4">
    <source>
        <dbReference type="Pfam" id="PF23276"/>
    </source>
</evidence>
<dbReference type="NCBIfam" id="TIGR00756">
    <property type="entry name" value="PPR"/>
    <property type="match status" value="6"/>
</dbReference>
<feature type="repeat" description="PPR" evidence="3">
    <location>
        <begin position="372"/>
        <end position="406"/>
    </location>
</feature>
<evidence type="ECO:0000313" key="20">
    <source>
        <dbReference type="RefSeq" id="XP_056686790.1"/>
    </source>
</evidence>
<gene>
    <name evidence="6 7 8 9 10 11 12 13 14 15 16 17 18 19 20 21 22 23 24 25 26" type="primary">LOC110777043</name>
</gene>
<feature type="repeat" description="PPR" evidence="3">
    <location>
        <begin position="512"/>
        <end position="546"/>
    </location>
</feature>